<evidence type="ECO:0000313" key="7">
    <source>
        <dbReference type="Proteomes" id="UP001562425"/>
    </source>
</evidence>
<accession>A0ABD1DSG1</accession>
<organism evidence="6 7">
    <name type="scientific">Culex pipiens pipiens</name>
    <name type="common">Northern house mosquito</name>
    <dbReference type="NCBI Taxonomy" id="38569"/>
    <lineage>
        <taxon>Eukaryota</taxon>
        <taxon>Metazoa</taxon>
        <taxon>Ecdysozoa</taxon>
        <taxon>Arthropoda</taxon>
        <taxon>Hexapoda</taxon>
        <taxon>Insecta</taxon>
        <taxon>Pterygota</taxon>
        <taxon>Neoptera</taxon>
        <taxon>Endopterygota</taxon>
        <taxon>Diptera</taxon>
        <taxon>Nematocera</taxon>
        <taxon>Culicoidea</taxon>
        <taxon>Culicidae</taxon>
        <taxon>Culicinae</taxon>
        <taxon>Culicini</taxon>
        <taxon>Culex</taxon>
        <taxon>Culex</taxon>
    </lineage>
</organism>
<dbReference type="AlphaFoldDB" id="A0ABD1DSG1"/>
<proteinExistence type="predicted"/>
<sequence length="546" mass="63039">MWHNTEFETVQNSRGQFVVVFQNYRYGKDKQRFEQGQPVMSWRCTSKNSGCMARIATRGYNLLKAFGRPHNHPPPGPSKFSSQFPNLQPDQIPKVLTWYNTTEIQSVTNDKGGQLLLFRGHKYSQKKVHLNGNSSWKCHKYNCRATLLTRCGRDLRIGVHGHIHPRCGSFQKTHEADYDVEGSDPDNPALLLDHEEPVPQAWYTVPLKFGRNSKGTMNLEFRGNTYNVHRRATSSDAISWRCAKLSCVCNVTTRGSDRIRISSRPHNHPEVIPRTTRGPVLKPRENPLPCTWYTVPLKLIENSRGSKSLLFREYIYKKRKTTSKTTKTWVCAKQGNCLARVVSRDPDQLKVGIHRHNHPPWKPREPKYKPILNPEFLDMNAVPPMIRPPVALQDSQVPQLSLWYTAKLQFKKTEKGLNFVLFRGHRYNLKNTNRRGIHCWKCYKYKCRATVFTRGFDNIKLGVSGHNHSRFGQHQKSHPDDLDREVEDPDNPPVLLDSAIPTAQNLHHYWSPTKNHCYRHGIRPSSSWCLTKEETKVSCFMAIDSA</sequence>
<name>A0ABD1DSG1_CULPP</name>
<keyword evidence="3" id="KW-0862">Zinc</keyword>
<reference evidence="6 7" key="1">
    <citation type="submission" date="2024-05" db="EMBL/GenBank/DDBJ databases">
        <title>Culex pipiens pipiens assembly and annotation.</title>
        <authorList>
            <person name="Alout H."/>
            <person name="Durand T."/>
        </authorList>
    </citation>
    <scope>NUCLEOTIDE SEQUENCE [LARGE SCALE GENOMIC DNA]</scope>
    <source>
        <strain evidence="6">HA-2024</strain>
        <tissue evidence="6">Whole body</tissue>
    </source>
</reference>
<keyword evidence="2" id="KW-0863">Zinc-finger</keyword>
<evidence type="ECO:0000313" key="6">
    <source>
        <dbReference type="EMBL" id="KAL1402701.1"/>
    </source>
</evidence>
<feature type="domain" description="FLYWCH-type" evidence="5">
    <location>
        <begin position="211"/>
        <end position="268"/>
    </location>
</feature>
<dbReference type="GO" id="GO:0008270">
    <property type="term" value="F:zinc ion binding"/>
    <property type="evidence" value="ECO:0007669"/>
    <property type="project" value="UniProtKB-KW"/>
</dbReference>
<evidence type="ECO:0000256" key="1">
    <source>
        <dbReference type="ARBA" id="ARBA00022723"/>
    </source>
</evidence>
<feature type="domain" description="FLYWCH-type" evidence="5">
    <location>
        <begin position="10"/>
        <end position="72"/>
    </location>
</feature>
<feature type="domain" description="FLYWCH-type" evidence="5">
    <location>
        <begin position="300"/>
        <end position="358"/>
    </location>
</feature>
<dbReference type="Proteomes" id="UP001562425">
    <property type="component" value="Unassembled WGS sequence"/>
</dbReference>
<dbReference type="Pfam" id="PF04500">
    <property type="entry name" value="FLYWCH"/>
    <property type="match status" value="5"/>
</dbReference>
<comment type="caution">
    <text evidence="6">The sequence shown here is derived from an EMBL/GenBank/DDBJ whole genome shotgun (WGS) entry which is preliminary data.</text>
</comment>
<keyword evidence="7" id="KW-1185">Reference proteome</keyword>
<dbReference type="Gene3D" id="2.20.25.240">
    <property type="match status" value="5"/>
</dbReference>
<feature type="domain" description="FLYWCH-type" evidence="5">
    <location>
        <begin position="410"/>
        <end position="468"/>
    </location>
</feature>
<feature type="compositionally biased region" description="Basic residues" evidence="4">
    <location>
        <begin position="467"/>
        <end position="476"/>
    </location>
</feature>
<gene>
    <name evidence="6" type="ORF">pipiens_005961</name>
</gene>
<evidence type="ECO:0000256" key="3">
    <source>
        <dbReference type="ARBA" id="ARBA00022833"/>
    </source>
</evidence>
<keyword evidence="1" id="KW-0479">Metal-binding</keyword>
<dbReference type="InterPro" id="IPR007588">
    <property type="entry name" value="Znf_FLYWCH"/>
</dbReference>
<feature type="region of interest" description="Disordered" evidence="4">
    <location>
        <begin position="467"/>
        <end position="490"/>
    </location>
</feature>
<evidence type="ECO:0000256" key="4">
    <source>
        <dbReference type="SAM" id="MobiDB-lite"/>
    </source>
</evidence>
<dbReference type="EMBL" id="JBEHCU010002596">
    <property type="protein sequence ID" value="KAL1402701.1"/>
    <property type="molecule type" value="Genomic_DNA"/>
</dbReference>
<protein>
    <recommendedName>
        <fullName evidence="5">FLYWCH-type domain-containing protein</fullName>
    </recommendedName>
</protein>
<evidence type="ECO:0000256" key="2">
    <source>
        <dbReference type="ARBA" id="ARBA00022771"/>
    </source>
</evidence>
<evidence type="ECO:0000259" key="5">
    <source>
        <dbReference type="Pfam" id="PF04500"/>
    </source>
</evidence>
<feature type="domain" description="FLYWCH-type" evidence="5">
    <location>
        <begin position="107"/>
        <end position="164"/>
    </location>
</feature>